<evidence type="ECO:0000313" key="1">
    <source>
        <dbReference type="EMBL" id="ACB37241.1"/>
    </source>
</evidence>
<evidence type="ECO:0000313" key="2">
    <source>
        <dbReference type="Proteomes" id="UP000008691"/>
    </source>
</evidence>
<reference evidence="1 2" key="1">
    <citation type="journal article" date="2008" name="Res. Microbiol.">
        <title>Viruses in acidic geothermal environments of the Kamchatka Peninsula.</title>
        <authorList>
            <person name="Bize A."/>
            <person name="Peng X."/>
            <person name="Prokofeva M."/>
            <person name="Maclellan K."/>
            <person name="Lucas S."/>
            <person name="Forterre P."/>
            <person name="Garrett R.A."/>
            <person name="Bonch-Osmolovskaya E.A."/>
            <person name="Prangishvili D."/>
        </authorList>
    </citation>
    <scope>NUCLEOTIDE SEQUENCE [LARGE SCALE GENOMIC DNA]</scope>
</reference>
<dbReference type="OrthoDB" id="18641at10239"/>
<dbReference type="GeneID" id="6186768"/>
<proteinExistence type="predicted"/>
<organism evidence="1 2">
    <name type="scientific">Betalipothrixvirus uzonense</name>
    <dbReference type="NCBI Taxonomy" id="512792"/>
    <lineage>
        <taxon>Viruses</taxon>
        <taxon>Adnaviria</taxon>
        <taxon>Zilligvirae</taxon>
        <taxon>Taleaviricota</taxon>
        <taxon>Tokiviricetes</taxon>
        <taxon>Ligamenvirales</taxon>
        <taxon>Lipothrixviridae</taxon>
        <taxon>Betalipothrixvirus</taxon>
    </lineage>
</organism>
<accession>B2CRI4</accession>
<keyword evidence="2" id="KW-1185">Reference proteome</keyword>
<dbReference type="RefSeq" id="YP_001798525.1">
    <property type="nucleotide sequence ID" value="NC_010537.1"/>
</dbReference>
<dbReference type="EMBL" id="EU545650">
    <property type="protein sequence ID" value="ACB37241.1"/>
    <property type="molecule type" value="Genomic_DNA"/>
</dbReference>
<dbReference type="KEGG" id="vg:6186768"/>
<name>B2CRI4_9VIRU</name>
<sequence>MIKKIILTIIDAPTDDKNVKFLVGLAKLIGKNEISFEENKLLKRDITKNAELHETVTEIINKYKEKVPEIMKFKEGKIKTDGKIIMRWEYENKD</sequence>
<protein>
    <submittedName>
        <fullName evidence="1">Putative RHH transcriptional regulator</fullName>
    </submittedName>
</protein>
<dbReference type="Proteomes" id="UP000008691">
    <property type="component" value="Segment"/>
</dbReference>